<dbReference type="AlphaFoldDB" id="T0Y9G9"/>
<feature type="transmembrane region" description="Helical" evidence="1">
    <location>
        <begin position="79"/>
        <end position="102"/>
    </location>
</feature>
<evidence type="ECO:0000256" key="1">
    <source>
        <dbReference type="SAM" id="Phobius"/>
    </source>
</evidence>
<name>T0Y9G9_9ZZZZ</name>
<keyword evidence="1" id="KW-0812">Transmembrane</keyword>
<reference evidence="2" key="2">
    <citation type="journal article" date="2014" name="ISME J.">
        <title>Microbial stratification in low pH oxic and suboxic macroscopic growths along an acid mine drainage.</title>
        <authorList>
            <person name="Mendez-Garcia C."/>
            <person name="Mesa V."/>
            <person name="Sprenger R.R."/>
            <person name="Richter M."/>
            <person name="Diez M.S."/>
            <person name="Solano J."/>
            <person name="Bargiela R."/>
            <person name="Golyshina O.V."/>
            <person name="Manteca A."/>
            <person name="Ramos J.L."/>
            <person name="Gallego J.R."/>
            <person name="Llorente I."/>
            <person name="Martins Dos Santos V.A."/>
            <person name="Jensen O.N."/>
            <person name="Pelaez A.I."/>
            <person name="Sanchez J."/>
            <person name="Ferrer M."/>
        </authorList>
    </citation>
    <scope>NUCLEOTIDE SEQUENCE</scope>
</reference>
<sequence length="186" mass="20429">MNDNTRQMKKIYFHGTIATAIPVLIFIIAFLTSSILILDYVHVLLGALWTGIDIFLGLIFSSVIRTISKQTKVNIARGMIPMTLFFIPAVSIITPASGYVLAVRDGVFDPATPLFTAIIILGIFLVGIGFTTIVPFSWKFARELSTENPDADVISRSMNIVSKGALVQLVFQIAIISLMAYLVVFQ</sequence>
<accession>T0Y9G9</accession>
<keyword evidence="1" id="KW-1133">Transmembrane helix</keyword>
<feature type="transmembrane region" description="Helical" evidence="1">
    <location>
        <begin position="165"/>
        <end position="184"/>
    </location>
</feature>
<gene>
    <name evidence="2" type="ORF">B1A_20529</name>
</gene>
<feature type="transmembrane region" description="Helical" evidence="1">
    <location>
        <begin position="43"/>
        <end position="67"/>
    </location>
</feature>
<proteinExistence type="predicted"/>
<evidence type="ECO:0000313" key="2">
    <source>
        <dbReference type="EMBL" id="EQD29793.1"/>
    </source>
</evidence>
<keyword evidence="1" id="KW-0472">Membrane</keyword>
<comment type="caution">
    <text evidence="2">The sequence shown here is derived from an EMBL/GenBank/DDBJ whole genome shotgun (WGS) entry which is preliminary data.</text>
</comment>
<dbReference type="EMBL" id="AUZX01015146">
    <property type="protein sequence ID" value="EQD29793.1"/>
    <property type="molecule type" value="Genomic_DNA"/>
</dbReference>
<organism evidence="2">
    <name type="scientific">mine drainage metagenome</name>
    <dbReference type="NCBI Taxonomy" id="410659"/>
    <lineage>
        <taxon>unclassified sequences</taxon>
        <taxon>metagenomes</taxon>
        <taxon>ecological metagenomes</taxon>
    </lineage>
</organism>
<feature type="transmembrane region" description="Helical" evidence="1">
    <location>
        <begin position="12"/>
        <end position="37"/>
    </location>
</feature>
<protein>
    <submittedName>
        <fullName evidence="2">Uncharacterized protein</fullName>
    </submittedName>
</protein>
<reference evidence="2" key="1">
    <citation type="submission" date="2013-08" db="EMBL/GenBank/DDBJ databases">
        <authorList>
            <person name="Mendez C."/>
            <person name="Richter M."/>
            <person name="Ferrer M."/>
            <person name="Sanchez J."/>
        </authorList>
    </citation>
    <scope>NUCLEOTIDE SEQUENCE</scope>
</reference>
<feature type="transmembrane region" description="Helical" evidence="1">
    <location>
        <begin position="114"/>
        <end position="136"/>
    </location>
</feature>